<evidence type="ECO:0000313" key="2">
    <source>
        <dbReference type="EMBL" id="BBD76310.1"/>
    </source>
</evidence>
<keyword evidence="3" id="KW-1185">Reference proteome</keyword>
<feature type="transmembrane region" description="Helical" evidence="1">
    <location>
        <begin position="56"/>
        <end position="77"/>
    </location>
</feature>
<dbReference type="RefSeq" id="WP_119334167.1">
    <property type="nucleotide sequence ID" value="NZ_AP018558.1"/>
</dbReference>
<feature type="transmembrane region" description="Helical" evidence="1">
    <location>
        <begin position="143"/>
        <end position="161"/>
    </location>
</feature>
<evidence type="ECO:0000256" key="1">
    <source>
        <dbReference type="SAM" id="Phobius"/>
    </source>
</evidence>
<name>A0A2Z6DV42_HYDTE</name>
<evidence type="ECO:0008006" key="4">
    <source>
        <dbReference type="Google" id="ProtNLM"/>
    </source>
</evidence>
<reference evidence="2 3" key="1">
    <citation type="submission" date="2018-04" db="EMBL/GenBank/DDBJ databases">
        <title>Complete genome sequence of Hydrogenophilus thermoluteolus TH-1.</title>
        <authorList>
            <person name="Arai H."/>
        </authorList>
    </citation>
    <scope>NUCLEOTIDE SEQUENCE [LARGE SCALE GENOMIC DNA]</scope>
    <source>
        <strain evidence="2 3">TH-1</strain>
    </source>
</reference>
<gene>
    <name evidence="2" type="ORF">HPTL_0040</name>
</gene>
<dbReference type="AlphaFoldDB" id="A0A2Z6DV42"/>
<proteinExistence type="predicted"/>
<keyword evidence="1" id="KW-1133">Transmembrane helix</keyword>
<dbReference type="Proteomes" id="UP000262004">
    <property type="component" value="Chromosome"/>
</dbReference>
<sequence length="363" mass="40382">MVQSVETRETPLDPLILDFARPGRTLFWMGFVLVQAAILVAVFWVPLETAFRYNPLFNGVIVAVLAVGILVAMFQVARLNREIRWLQAFSRNESAPPPRLLAPLARQLTPLDHRSMQLTPTAARAILDGVQIRLDEQRDLTRYLTGLLVFLGLLGTFWGLIGTIRAVAEIVAGLELGGDPLQVFLALKSRIEEPLGAMGTAFSTSLFGLAGSLLLGLLDLQAGHAANRFTNQLEEWLAGWVRLKHFGWSEEESTPAYLAALLDQTAESLDKLRRLMQEQQGVERDSAAQLVELNAQVGRLVTLLSRESREIEAVNELHGELRALVRQLAQLPTQQRLQLDELRDELRLLAKGLSAHSNLRAPR</sequence>
<organism evidence="2 3">
    <name type="scientific">Hydrogenophilus thermoluteolus</name>
    <name type="common">Pseudomonas hydrogenothermophila</name>
    <dbReference type="NCBI Taxonomy" id="297"/>
    <lineage>
        <taxon>Bacteria</taxon>
        <taxon>Pseudomonadati</taxon>
        <taxon>Pseudomonadota</taxon>
        <taxon>Hydrogenophilia</taxon>
        <taxon>Hydrogenophilales</taxon>
        <taxon>Hydrogenophilaceae</taxon>
        <taxon>Hydrogenophilus</taxon>
    </lineage>
</organism>
<dbReference type="KEGG" id="htl:HPTL_0040"/>
<feature type="transmembrane region" description="Helical" evidence="1">
    <location>
        <begin position="195"/>
        <end position="218"/>
    </location>
</feature>
<protein>
    <recommendedName>
        <fullName evidence="4">Flagellar motor protein MotA</fullName>
    </recommendedName>
</protein>
<keyword evidence="1" id="KW-0472">Membrane</keyword>
<dbReference type="OrthoDB" id="9794540at2"/>
<accession>A0A2Z6DV42</accession>
<feature type="transmembrane region" description="Helical" evidence="1">
    <location>
        <begin position="26"/>
        <end position="44"/>
    </location>
</feature>
<dbReference type="EMBL" id="AP018558">
    <property type="protein sequence ID" value="BBD76310.1"/>
    <property type="molecule type" value="Genomic_DNA"/>
</dbReference>
<evidence type="ECO:0000313" key="3">
    <source>
        <dbReference type="Proteomes" id="UP000262004"/>
    </source>
</evidence>
<keyword evidence="1" id="KW-0812">Transmembrane</keyword>